<evidence type="ECO:0000313" key="1">
    <source>
        <dbReference type="EMBL" id="CAG6630655.1"/>
    </source>
</evidence>
<dbReference type="EMBL" id="HBUF01074348">
    <property type="protein sequence ID" value="CAG6630655.1"/>
    <property type="molecule type" value="Transcribed_RNA"/>
</dbReference>
<reference evidence="1" key="1">
    <citation type="submission" date="2021-05" db="EMBL/GenBank/DDBJ databases">
        <authorList>
            <person name="Alioto T."/>
            <person name="Alioto T."/>
            <person name="Gomez Garrido J."/>
        </authorList>
    </citation>
    <scope>NUCLEOTIDE SEQUENCE</scope>
</reference>
<sequence length="112" mass="13383">MKCWRRKEKKSYWCKVRAFYNNFLKVGQSCTQWVKIPQLTVCENPKDIEKGNKIKSCGVKTNQYFIFKLLRLEILVPIRLKINSFPTFFLFLSSFLGVNKFTPRYTLSLHHL</sequence>
<accession>A0A8D8QFA6</accession>
<dbReference type="AlphaFoldDB" id="A0A8D8QFA6"/>
<proteinExistence type="predicted"/>
<organism evidence="1">
    <name type="scientific">Cacopsylla melanoneura</name>
    <dbReference type="NCBI Taxonomy" id="428564"/>
    <lineage>
        <taxon>Eukaryota</taxon>
        <taxon>Metazoa</taxon>
        <taxon>Ecdysozoa</taxon>
        <taxon>Arthropoda</taxon>
        <taxon>Hexapoda</taxon>
        <taxon>Insecta</taxon>
        <taxon>Pterygota</taxon>
        <taxon>Neoptera</taxon>
        <taxon>Paraneoptera</taxon>
        <taxon>Hemiptera</taxon>
        <taxon>Sternorrhyncha</taxon>
        <taxon>Psylloidea</taxon>
        <taxon>Psyllidae</taxon>
        <taxon>Psyllinae</taxon>
        <taxon>Cacopsylla</taxon>
    </lineage>
</organism>
<name>A0A8D8QFA6_9HEMI</name>
<protein>
    <submittedName>
        <fullName evidence="1">Uncharacterized protein</fullName>
    </submittedName>
</protein>